<dbReference type="InterPro" id="IPR039935">
    <property type="entry name" value="YML079W-like"/>
</dbReference>
<dbReference type="PANTHER" id="PTHR33387">
    <property type="entry name" value="RMLC-LIKE JELLY ROLL FOLD PROTEIN"/>
    <property type="match status" value="1"/>
</dbReference>
<sequence>MPDVNAAEPPLVPATDFSVSVDLSTAGGEALATALGLEPLDPEGGRFRRVYTGGSSTAIEFMVLAPDFSAMHRMRTSDELFFHHAGAPLRMLLLDVPGGREVVLGTDIGSGQVPMVVVPAGIWQGSSPDGPWSLVSTVVSPGFEWSDFEMADTDGLIAEHPTAAARIRELTHRTDPLH</sequence>
<dbReference type="InterPro" id="IPR014710">
    <property type="entry name" value="RmlC-like_jellyroll"/>
</dbReference>
<gene>
    <name evidence="2" type="ORF">GIS00_15675</name>
</gene>
<dbReference type="Pfam" id="PF06172">
    <property type="entry name" value="Cupin_5"/>
    <property type="match status" value="1"/>
</dbReference>
<dbReference type="EMBL" id="WLYK01000006">
    <property type="protein sequence ID" value="MTD15377.1"/>
    <property type="molecule type" value="Genomic_DNA"/>
</dbReference>
<dbReference type="SUPFAM" id="SSF51182">
    <property type="entry name" value="RmlC-like cupins"/>
    <property type="match status" value="1"/>
</dbReference>
<comment type="caution">
    <text evidence="2">The sequence shown here is derived from an EMBL/GenBank/DDBJ whole genome shotgun (WGS) entry which is preliminary data.</text>
</comment>
<keyword evidence="3" id="KW-1185">Reference proteome</keyword>
<proteinExistence type="predicted"/>
<evidence type="ECO:0000313" key="3">
    <source>
        <dbReference type="Proteomes" id="UP000460221"/>
    </source>
</evidence>
<dbReference type="InterPro" id="IPR009327">
    <property type="entry name" value="Cupin_DUF985"/>
</dbReference>
<accession>A0A7K1FMI5</accession>
<protein>
    <submittedName>
        <fullName evidence="2">Cupin domain-containing protein</fullName>
    </submittedName>
</protein>
<organism evidence="2 3">
    <name type="scientific">Nakamurella alba</name>
    <dbReference type="NCBI Taxonomy" id="2665158"/>
    <lineage>
        <taxon>Bacteria</taxon>
        <taxon>Bacillati</taxon>
        <taxon>Actinomycetota</taxon>
        <taxon>Actinomycetes</taxon>
        <taxon>Nakamurellales</taxon>
        <taxon>Nakamurellaceae</taxon>
        <taxon>Nakamurella</taxon>
    </lineage>
</organism>
<feature type="domain" description="DUF985" evidence="1">
    <location>
        <begin position="30"/>
        <end position="151"/>
    </location>
</feature>
<dbReference type="CDD" id="cd06121">
    <property type="entry name" value="cupin_YML079wp"/>
    <property type="match status" value="1"/>
</dbReference>
<dbReference type="AlphaFoldDB" id="A0A7K1FMI5"/>
<evidence type="ECO:0000313" key="2">
    <source>
        <dbReference type="EMBL" id="MTD15377.1"/>
    </source>
</evidence>
<dbReference type="PANTHER" id="PTHR33387:SF3">
    <property type="entry name" value="DUF985 DOMAIN-CONTAINING PROTEIN"/>
    <property type="match status" value="1"/>
</dbReference>
<reference evidence="2 3" key="1">
    <citation type="submission" date="2019-11" db="EMBL/GenBank/DDBJ databases">
        <authorList>
            <person name="Jiang L.-Q."/>
        </authorList>
    </citation>
    <scope>NUCLEOTIDE SEQUENCE [LARGE SCALE GENOMIC DNA]</scope>
    <source>
        <strain evidence="2 3">YIM 132087</strain>
    </source>
</reference>
<dbReference type="Proteomes" id="UP000460221">
    <property type="component" value="Unassembled WGS sequence"/>
</dbReference>
<dbReference type="InterPro" id="IPR011051">
    <property type="entry name" value="RmlC_Cupin_sf"/>
</dbReference>
<evidence type="ECO:0000259" key="1">
    <source>
        <dbReference type="Pfam" id="PF06172"/>
    </source>
</evidence>
<name>A0A7K1FMI5_9ACTN</name>
<dbReference type="Gene3D" id="2.60.120.10">
    <property type="entry name" value="Jelly Rolls"/>
    <property type="match status" value="1"/>
</dbReference>